<name>M1EUR0_EUGVI</name>
<organism evidence="1">
    <name type="scientific">Euglena viridis</name>
    <name type="common">Cercaria viridis</name>
    <dbReference type="NCBI Taxonomy" id="3040"/>
    <lineage>
        <taxon>Eukaryota</taxon>
        <taxon>Discoba</taxon>
        <taxon>Euglenozoa</taxon>
        <taxon>Euglenida</taxon>
        <taxon>Spirocuta</taxon>
        <taxon>Euglenophyceae</taxon>
        <taxon>Euglenales</taxon>
        <taxon>Euglenaceae</taxon>
        <taxon>Euglena</taxon>
    </lineage>
</organism>
<keyword evidence="1" id="KW-0150">Chloroplast</keyword>
<geneLocation type="chloroplast" evidence="1"/>
<protein>
    <submittedName>
        <fullName evidence="1">Uncharacterized protein</fullName>
    </submittedName>
</protein>
<dbReference type="AlphaFoldDB" id="M1EUR0"/>
<reference evidence="1" key="1">
    <citation type="submission" date="2011-12" db="EMBL/GenBank/DDBJ databases">
        <title>Comparative chloroplast genomics between Euglena taxa (Euglenophyta).</title>
        <authorList>
            <person name="Bennett M.S."/>
            <person name="Triemer R.E."/>
        </authorList>
    </citation>
    <scope>NUCLEOTIDE SEQUENCE</scope>
    <source>
        <strain evidence="1">NJ001</strain>
    </source>
</reference>
<dbReference type="GeneID" id="14697934"/>
<evidence type="ECO:0000313" key="1">
    <source>
        <dbReference type="EMBL" id="AEY70786.1"/>
    </source>
</evidence>
<dbReference type="EMBL" id="JQ237893">
    <property type="protein sequence ID" value="AEY70786.1"/>
    <property type="molecule type" value="Genomic_DNA"/>
</dbReference>
<dbReference type="RefSeq" id="YP_007517013.1">
    <property type="nucleotide sequence ID" value="NC_020460.2"/>
</dbReference>
<keyword evidence="1" id="KW-0934">Plastid</keyword>
<accession>M1EUR0</accession>
<sequence>MNNIYSKLIDLTKDQFKNKRIKINFILFFEELKRAIFENEFLIAYNYFKHNPRGFKVALSNKYKAYSKKNILNSLENNNKTVEIIDKTLTNNVQISQHLIIPMSNNIFENSLSTKIISENELESDLLGALHLLTVGKTYKWPKNSNKRGQTKIIPNYVTNKDFLCSWDLLLDVLQTGIRGLSDKPITKTEKVSLQRCLFKIIFPKITRYEKDGNISTSFNIRNAVSLLGLISITIEEDILGNLNSYFLGEKLLKGTTNIKFRFLEKKFPESYTPVPLFIKKHVVIFMKSEIDNTYTKAELKRVSESVARICHLLGYYRYMTKTTLGKIDYRNEPVRDLDFHTRYLVLLTGFSRIEGNKEKKNFIKIIYLIARFMTKKTGELYYSKVSLFLQLKMS</sequence>
<proteinExistence type="predicted"/>